<dbReference type="Pfam" id="PF00023">
    <property type="entry name" value="Ank"/>
    <property type="match status" value="2"/>
</dbReference>
<gene>
    <name evidence="4" type="ORF">TKK_012253</name>
</gene>
<dbReference type="InterPro" id="IPR036770">
    <property type="entry name" value="Ankyrin_rpt-contain_sf"/>
</dbReference>
<dbReference type="Pfam" id="PF12796">
    <property type="entry name" value="Ank_2"/>
    <property type="match status" value="2"/>
</dbReference>
<keyword evidence="5" id="KW-1185">Reference proteome</keyword>
<dbReference type="PANTHER" id="PTHR24171">
    <property type="entry name" value="ANKYRIN REPEAT DOMAIN-CONTAINING PROTEIN 39-RELATED"/>
    <property type="match status" value="1"/>
</dbReference>
<feature type="repeat" description="ANK" evidence="3">
    <location>
        <begin position="425"/>
        <end position="457"/>
    </location>
</feature>
<sequence>MFTFDQKSDGINLSTGEIDRRDEFQCAYQQQLDKLKSLRENSNLENDTERLVFLRELDALICDWDGSQPLDLHRVFSNRDMDYLLKLPRFVDTELTGRELIGNRLIDFFIRAGYKDEPDYDEQGKPVLRRSTPIHHWAMKEYFPNGFVKVFDLFNIYDKYWANYVDDSGLTHFHVACLYGHVKEVTRFLEAGVDVNCPGYSRGESPLYCSLLRGHLRVARLLLAKGADPNASNVDGATPLHVVCMGKYQGYCQLVKWLIEASQQLNKPLLMNVRDKRGNTPLHSALNTGFAMRIELLLKHGADLHLPNDELYTPLHGICKQNLDGRAGESLLRVCGEKLETLHCVDLRDKYDNTPLHLALRHGNLKMAEMLLRHGADLHLPNDELYTPLHGICKQKLDGRAGESLLRVCGEKLETLHCVDLRDKYDNTPLHLALRHGNSKMAEMLLRRGADPNAVNIGRFTPLHIVCKRERDDVDSLELVFRICEEKQMRVQIDAVDMLNRTPLQWAVANLMPDVVDALLDRGADPSAFVFPTSSYFAANRRVVGPSFKFRQAADALAIAKSLKKRGYELMRSDATTIMELFARHELFKSAVNLDTLWQDDEEFTSKAKTIEITEEGLSLYDLLKLPAEETARNHALYRDRLIRLGRSEALAALPVLPTEVCVKNLCEIMATGFFRDWALDPFWELINYRLPVLCCRMIVENLSNQDLYNICLAVEWGQQRAA</sequence>
<feature type="repeat" description="ANK" evidence="3">
    <location>
        <begin position="168"/>
        <end position="200"/>
    </location>
</feature>
<keyword evidence="2 3" id="KW-0040">ANK repeat</keyword>
<feature type="repeat" description="ANK" evidence="3">
    <location>
        <begin position="351"/>
        <end position="383"/>
    </location>
</feature>
<evidence type="ECO:0000313" key="5">
    <source>
        <dbReference type="Proteomes" id="UP001627154"/>
    </source>
</evidence>
<feature type="repeat" description="ANK" evidence="3">
    <location>
        <begin position="499"/>
        <end position="528"/>
    </location>
</feature>
<dbReference type="InterPro" id="IPR002110">
    <property type="entry name" value="Ankyrin_rpt"/>
</dbReference>
<comment type="caution">
    <text evidence="4">The sequence shown here is derived from an EMBL/GenBank/DDBJ whole genome shotgun (WGS) entry which is preliminary data.</text>
</comment>
<dbReference type="Proteomes" id="UP001627154">
    <property type="component" value="Unassembled WGS sequence"/>
</dbReference>
<protein>
    <submittedName>
        <fullName evidence="4">Uncharacterized protein</fullName>
    </submittedName>
</protein>
<proteinExistence type="predicted"/>
<evidence type="ECO:0000256" key="3">
    <source>
        <dbReference type="PROSITE-ProRule" id="PRU00023"/>
    </source>
</evidence>
<dbReference type="SUPFAM" id="SSF48403">
    <property type="entry name" value="Ankyrin repeat"/>
    <property type="match status" value="2"/>
</dbReference>
<reference evidence="4 5" key="1">
    <citation type="journal article" date="2024" name="bioRxiv">
        <title>A reference genome for Trichogramma kaykai: A tiny desert-dwelling parasitoid wasp with competing sex-ratio distorters.</title>
        <authorList>
            <person name="Culotta J."/>
            <person name="Lindsey A.R."/>
        </authorList>
    </citation>
    <scope>NUCLEOTIDE SEQUENCE [LARGE SCALE GENOMIC DNA]</scope>
    <source>
        <strain evidence="4 5">KSX58</strain>
    </source>
</reference>
<dbReference type="EMBL" id="JBJJXI010000098">
    <property type="protein sequence ID" value="KAL3393388.1"/>
    <property type="molecule type" value="Genomic_DNA"/>
</dbReference>
<dbReference type="PROSITE" id="PS50297">
    <property type="entry name" value="ANK_REP_REGION"/>
    <property type="match status" value="6"/>
</dbReference>
<dbReference type="SMART" id="SM00248">
    <property type="entry name" value="ANK"/>
    <property type="match status" value="8"/>
</dbReference>
<dbReference type="PRINTS" id="PR01415">
    <property type="entry name" value="ANKYRIN"/>
</dbReference>
<feature type="repeat" description="ANK" evidence="3">
    <location>
        <begin position="277"/>
        <end position="309"/>
    </location>
</feature>
<keyword evidence="1" id="KW-0677">Repeat</keyword>
<evidence type="ECO:0000313" key="4">
    <source>
        <dbReference type="EMBL" id="KAL3393388.1"/>
    </source>
</evidence>
<organism evidence="4 5">
    <name type="scientific">Trichogramma kaykai</name>
    <dbReference type="NCBI Taxonomy" id="54128"/>
    <lineage>
        <taxon>Eukaryota</taxon>
        <taxon>Metazoa</taxon>
        <taxon>Ecdysozoa</taxon>
        <taxon>Arthropoda</taxon>
        <taxon>Hexapoda</taxon>
        <taxon>Insecta</taxon>
        <taxon>Pterygota</taxon>
        <taxon>Neoptera</taxon>
        <taxon>Endopterygota</taxon>
        <taxon>Hymenoptera</taxon>
        <taxon>Apocrita</taxon>
        <taxon>Proctotrupomorpha</taxon>
        <taxon>Chalcidoidea</taxon>
        <taxon>Trichogrammatidae</taxon>
        <taxon>Trichogramma</taxon>
    </lineage>
</organism>
<dbReference type="PROSITE" id="PS50088">
    <property type="entry name" value="ANK_REPEAT"/>
    <property type="match status" value="6"/>
</dbReference>
<evidence type="ECO:0000256" key="1">
    <source>
        <dbReference type="ARBA" id="ARBA00022737"/>
    </source>
</evidence>
<feature type="repeat" description="ANK" evidence="3">
    <location>
        <begin position="202"/>
        <end position="234"/>
    </location>
</feature>
<dbReference type="AlphaFoldDB" id="A0ABD2WK49"/>
<evidence type="ECO:0000256" key="2">
    <source>
        <dbReference type="ARBA" id="ARBA00023043"/>
    </source>
</evidence>
<accession>A0ABD2WK49</accession>
<dbReference type="Gene3D" id="1.25.40.20">
    <property type="entry name" value="Ankyrin repeat-containing domain"/>
    <property type="match status" value="4"/>
</dbReference>
<name>A0ABD2WK49_9HYME</name>